<dbReference type="RefSeq" id="WP_083659327.1">
    <property type="nucleotide sequence ID" value="NZ_LT629709.1"/>
</dbReference>
<dbReference type="Proteomes" id="UP000460142">
    <property type="component" value="Unassembled WGS sequence"/>
</dbReference>
<evidence type="ECO:0000259" key="1">
    <source>
        <dbReference type="PROSITE" id="PS50837"/>
    </source>
</evidence>
<sequence length="1146" mass="129110">MTTVGQRVKAVPSLSKILAPGTEGGKEFGRIVGLLLLNDAKRRGEEFNLFDDASGDFEGLDGFSRKNQSGSAIGYQYKFFPSPLSSDHRQEIVKSLVSALERNDTLHLVKWVLVTPDDFKNSAQRKGGGDVEWFEKLKLKYKDKLELDHIGHSKLQDLFLQTHHLCLYYYPGHVNSGAERRKTIHELRAQYDENMRRRYGRIEFVGMSVYKEETSRRIPLEDIYIPLSLISERESEETDETPRIDALTLLSPGARSVILGDPGSGKSTLLAFLALAGISDGLQSRCGYLVDGRLTIVVTLRRYADELKINKDLSILEYVRKVAEADFNLSGLTPEFYEYYLESGQAVILFDGLDELPGYHFKNIVRHRVESFTSNFPGNTIILSSRIVGYEAESRFDDSYSHFRVAKLKIEEIKKFISDWYSVRVEDSNERDRNANDLIKVIVSPESDSIRALARNPLLLTIVALVHRIDAVLPDQRVVLYQKCTETLLNTWYKAKRNDEEVVKGRIEQRNRVRVESIAYWMHTKSIGAQGRSVAEHKELLVFLTDHIKQYETLKDSDDHAEDQAEAFLSFIKNSAGLLVEAGDGLYSFIHLTFQEYLCATYLLAFGETRGAQSIWDELHGALQNPRWREVVRLLVASLKSSSGKSFFIDKLLDEPSTANPRDTALLLTGLLRDSIEAAELRAEDIFVVTHNALASCEGIEDFVDLKQSIEGLVQKDAVNLAHALSAFNSLFENASSYKILRLALINYSLGYPALEESCSIRDVSLSAASSLVLNSLVLSKPSMRVEECSLNKLKYVYSKWATKNAEANAASTVGLGVLMLLDPSNQAEKLFERELFLMFSKNFGPHHDHGLHLVAIASASTAMHPAMATALNNSLRGSKHTTKRQVRSFLELAIKIWLTDNLARPTSVAKFFNALDHSKASQKSGMMVDDERKVVRPGRSTFFPIADLRGALVGFNGSRNESYWEGLRKTDVFSHYITPSLEVALDETFDFHWSEAFKGSLKSSLPMSFKKYFDPDEWAALESRIKSAAYTADDVNFAAWLILFDVWVYLRKGYSEESKSPISDLISVARQSDEPKIKLAIVLRGCFLNGVESAGELSKLLASDERVMEILAKSGWPLEDEIVKAKTRKIDFLHENEMEIDVLEN</sequence>
<dbReference type="OrthoDB" id="135105at2"/>
<dbReference type="Gene3D" id="3.40.50.300">
    <property type="entry name" value="P-loop containing nucleotide triphosphate hydrolases"/>
    <property type="match status" value="1"/>
</dbReference>
<dbReference type="Proteomes" id="UP000198549">
    <property type="component" value="Chromosome I"/>
</dbReference>
<accession>A0A1H0LQR8</accession>
<evidence type="ECO:0000313" key="4">
    <source>
        <dbReference type="Proteomes" id="UP000198549"/>
    </source>
</evidence>
<dbReference type="EMBL" id="LT629709">
    <property type="protein sequence ID" value="SDO70371.1"/>
    <property type="molecule type" value="Genomic_DNA"/>
</dbReference>
<name>A0A1H0LQR8_PSERE</name>
<dbReference type="EMBL" id="VZPS01000012">
    <property type="protein sequence ID" value="KAB0484029.1"/>
    <property type="molecule type" value="Genomic_DNA"/>
</dbReference>
<dbReference type="InterPro" id="IPR027417">
    <property type="entry name" value="P-loop_NTPase"/>
</dbReference>
<dbReference type="PROSITE" id="PS50837">
    <property type="entry name" value="NACHT"/>
    <property type="match status" value="1"/>
</dbReference>
<evidence type="ECO:0000313" key="2">
    <source>
        <dbReference type="EMBL" id="KAB0484029.1"/>
    </source>
</evidence>
<evidence type="ECO:0000313" key="3">
    <source>
        <dbReference type="EMBL" id="SDO70371.1"/>
    </source>
</evidence>
<proteinExistence type="predicted"/>
<dbReference type="AlphaFoldDB" id="A0A1H0LQR8"/>
<protein>
    <submittedName>
        <fullName evidence="3">NACHT domain-containing protein</fullName>
    </submittedName>
</protein>
<dbReference type="InterPro" id="IPR007111">
    <property type="entry name" value="NACHT_NTPase"/>
</dbReference>
<feature type="domain" description="NACHT" evidence="1">
    <location>
        <begin position="254"/>
        <end position="386"/>
    </location>
</feature>
<dbReference type="PANTHER" id="PTHR46844:SF1">
    <property type="entry name" value="SLR5058 PROTEIN"/>
    <property type="match status" value="1"/>
</dbReference>
<gene>
    <name evidence="2" type="ORF">F7R15_18565</name>
    <name evidence="3" type="ORF">SAMN04490202_1595</name>
</gene>
<dbReference type="SUPFAM" id="SSF52540">
    <property type="entry name" value="P-loop containing nucleoside triphosphate hydrolases"/>
    <property type="match status" value="1"/>
</dbReference>
<organism evidence="3 4">
    <name type="scientific">Pseudomonas reinekei</name>
    <dbReference type="NCBI Taxonomy" id="395598"/>
    <lineage>
        <taxon>Bacteria</taxon>
        <taxon>Pseudomonadati</taxon>
        <taxon>Pseudomonadota</taxon>
        <taxon>Gammaproteobacteria</taxon>
        <taxon>Pseudomonadales</taxon>
        <taxon>Pseudomonadaceae</taxon>
        <taxon>Pseudomonas</taxon>
    </lineage>
</organism>
<dbReference type="PANTHER" id="PTHR46844">
    <property type="entry name" value="SLR5058 PROTEIN"/>
    <property type="match status" value="1"/>
</dbReference>
<evidence type="ECO:0000313" key="5">
    <source>
        <dbReference type="Proteomes" id="UP000460142"/>
    </source>
</evidence>
<dbReference type="Pfam" id="PF05729">
    <property type="entry name" value="NACHT"/>
    <property type="match status" value="1"/>
</dbReference>
<reference evidence="3 4" key="1">
    <citation type="submission" date="2016-10" db="EMBL/GenBank/DDBJ databases">
        <authorList>
            <person name="de Groot N.N."/>
        </authorList>
    </citation>
    <scope>NUCLEOTIDE SEQUENCE [LARGE SCALE GENOMIC DNA]</scope>
    <source>
        <strain evidence="3 4">BS3776</strain>
    </source>
</reference>
<reference evidence="2 5" key="2">
    <citation type="submission" date="2019-09" db="EMBL/GenBank/DDBJ databases">
        <title>Draft genome sequences of 48 bacterial type strains from the CCUG.</title>
        <authorList>
            <person name="Tunovic T."/>
            <person name="Pineiro-Iglesias B."/>
            <person name="Unosson C."/>
            <person name="Inganas E."/>
            <person name="Ohlen M."/>
            <person name="Cardew S."/>
            <person name="Jensie-Markopoulos S."/>
            <person name="Salva-Serra F."/>
            <person name="Jaen-Luchoro D."/>
            <person name="Karlsson R."/>
            <person name="Svensson-Stadler L."/>
            <person name="Chun J."/>
            <person name="Moore E."/>
        </authorList>
    </citation>
    <scope>NUCLEOTIDE SEQUENCE [LARGE SCALE GENOMIC DNA]</scope>
    <source>
        <strain evidence="2 5">CCUG 53116</strain>
    </source>
</reference>